<evidence type="ECO:0000256" key="1">
    <source>
        <dbReference type="ARBA" id="ARBA00004123"/>
    </source>
</evidence>
<dbReference type="SUPFAM" id="SSF54928">
    <property type="entry name" value="RNA-binding domain, RBD"/>
    <property type="match status" value="2"/>
</dbReference>
<evidence type="ECO:0000313" key="7">
    <source>
        <dbReference type="Proteomes" id="UP000276776"/>
    </source>
</evidence>
<reference evidence="6 7" key="2">
    <citation type="submission" date="2018-11" db="EMBL/GenBank/DDBJ databases">
        <authorList>
            <consortium name="Pathogen Informatics"/>
        </authorList>
    </citation>
    <scope>NUCLEOTIDE SEQUENCE [LARGE SCALE GENOMIC DNA]</scope>
</reference>
<keyword evidence="7" id="KW-1185">Reference proteome</keyword>
<dbReference type="InterPro" id="IPR000504">
    <property type="entry name" value="RRM_dom"/>
</dbReference>
<dbReference type="WBParaSite" id="TCLT_0000098701-mRNA-1">
    <property type="protein sequence ID" value="TCLT_0000098701-mRNA-1"/>
    <property type="gene ID" value="TCLT_0000098701"/>
</dbReference>
<reference evidence="8" key="1">
    <citation type="submission" date="2017-02" db="UniProtKB">
        <authorList>
            <consortium name="WormBaseParasite"/>
        </authorList>
    </citation>
    <scope>IDENTIFICATION</scope>
</reference>
<keyword evidence="2" id="KW-0539">Nucleus</keyword>
<keyword evidence="3" id="KW-0694">RNA-binding</keyword>
<dbReference type="PANTHER" id="PTHR48033:SF10">
    <property type="entry name" value="RNA-BINDING PROTEIN SQUID"/>
    <property type="match status" value="1"/>
</dbReference>
<comment type="subcellular location">
    <subcellularLocation>
        <location evidence="1">Nucleus</location>
    </subcellularLocation>
</comment>
<dbReference type="InterPro" id="IPR012677">
    <property type="entry name" value="Nucleotide-bd_a/b_plait_sf"/>
</dbReference>
<protein>
    <submittedName>
        <fullName evidence="8">RRM domain-containing protein</fullName>
    </submittedName>
</protein>
<evidence type="ECO:0000313" key="8">
    <source>
        <dbReference type="WBParaSite" id="TCLT_0000098701-mRNA-1"/>
    </source>
</evidence>
<dbReference type="STRING" id="103827.A0A0N5CLK0"/>
<organism evidence="8">
    <name type="scientific">Thelazia callipaeda</name>
    <name type="common">Oriental eyeworm</name>
    <name type="synonym">Parasitic nematode</name>
    <dbReference type="NCBI Taxonomy" id="103827"/>
    <lineage>
        <taxon>Eukaryota</taxon>
        <taxon>Metazoa</taxon>
        <taxon>Ecdysozoa</taxon>
        <taxon>Nematoda</taxon>
        <taxon>Chromadorea</taxon>
        <taxon>Rhabditida</taxon>
        <taxon>Spirurina</taxon>
        <taxon>Spiruromorpha</taxon>
        <taxon>Thelazioidea</taxon>
        <taxon>Thelaziidae</taxon>
        <taxon>Thelazia</taxon>
    </lineage>
</organism>
<dbReference type="Gene3D" id="3.30.70.330">
    <property type="match status" value="2"/>
</dbReference>
<evidence type="ECO:0000256" key="3">
    <source>
        <dbReference type="PROSITE-ProRule" id="PRU00176"/>
    </source>
</evidence>
<dbReference type="EMBL" id="UYYF01000099">
    <property type="protein sequence ID" value="VDM96186.1"/>
    <property type="molecule type" value="Genomic_DNA"/>
</dbReference>
<evidence type="ECO:0000313" key="6">
    <source>
        <dbReference type="EMBL" id="VDM96186.1"/>
    </source>
</evidence>
<evidence type="ECO:0000259" key="5">
    <source>
        <dbReference type="PROSITE" id="PS50102"/>
    </source>
</evidence>
<dbReference type="PROSITE" id="PS50102">
    <property type="entry name" value="RRM"/>
    <property type="match status" value="2"/>
</dbReference>
<evidence type="ECO:0000256" key="2">
    <source>
        <dbReference type="ARBA" id="ARBA00023242"/>
    </source>
</evidence>
<dbReference type="AlphaFoldDB" id="A0A0N5CLK0"/>
<sequence length="334" mass="37554">MSEDENIVASKNYMAENTVLVQNDAVDGNVTLAKNDISESTVVSENDETKNITSAETQVPTNNCTATENSVPSDVKKTSDTISGEEKPDSGNLLVDAVNEKFDSQNENTIEVSNSVRKVFVGGIPRDATSNELAEIFSQFGLVEQVEIKYDSRRNRSRNFAFVTFAEINSYTKAITQASLIFKGKHIDIKQAKSREDRKIFVGGIPIGLNKDHLLAHFQKFGEIEHIEWPINRSTNTPRSYAFIVFATQQAANQALCQQKQVIEFRECSVKKALPKNSQYQNSQSFKNLAVMPFSSTSRISENPNIWNLRDAFVPNIWNCNNYYLQSQIGSNWR</sequence>
<dbReference type="Proteomes" id="UP000276776">
    <property type="component" value="Unassembled WGS sequence"/>
</dbReference>
<dbReference type="PANTHER" id="PTHR48033">
    <property type="entry name" value="RNA-BINDING (RRM/RBD/RNP MOTIFS) FAMILY PROTEIN"/>
    <property type="match status" value="1"/>
</dbReference>
<proteinExistence type="predicted"/>
<dbReference type="SMART" id="SM00360">
    <property type="entry name" value="RRM"/>
    <property type="match status" value="2"/>
</dbReference>
<feature type="compositionally biased region" description="Basic and acidic residues" evidence="4">
    <location>
        <begin position="74"/>
        <end position="89"/>
    </location>
</feature>
<feature type="domain" description="RRM" evidence="5">
    <location>
        <begin position="117"/>
        <end position="194"/>
    </location>
</feature>
<dbReference type="Pfam" id="PF00076">
    <property type="entry name" value="RRM_1"/>
    <property type="match status" value="2"/>
</dbReference>
<gene>
    <name evidence="6" type="ORF">TCLT_LOCUS988</name>
</gene>
<dbReference type="GO" id="GO:0003723">
    <property type="term" value="F:RNA binding"/>
    <property type="evidence" value="ECO:0007669"/>
    <property type="project" value="UniProtKB-UniRule"/>
</dbReference>
<dbReference type="GO" id="GO:0010468">
    <property type="term" value="P:regulation of gene expression"/>
    <property type="evidence" value="ECO:0007669"/>
    <property type="project" value="TreeGrafter"/>
</dbReference>
<feature type="region of interest" description="Disordered" evidence="4">
    <location>
        <begin position="66"/>
        <end position="90"/>
    </location>
</feature>
<dbReference type="InterPro" id="IPR035979">
    <property type="entry name" value="RBD_domain_sf"/>
</dbReference>
<dbReference type="GO" id="GO:0005654">
    <property type="term" value="C:nucleoplasm"/>
    <property type="evidence" value="ECO:0007669"/>
    <property type="project" value="TreeGrafter"/>
</dbReference>
<accession>A0A0N5CLK0</accession>
<feature type="domain" description="RRM" evidence="5">
    <location>
        <begin position="198"/>
        <end position="275"/>
    </location>
</feature>
<dbReference type="GO" id="GO:0000785">
    <property type="term" value="C:chromatin"/>
    <property type="evidence" value="ECO:0007669"/>
    <property type="project" value="TreeGrafter"/>
</dbReference>
<dbReference type="OrthoDB" id="1875751at2759"/>
<name>A0A0N5CLK0_THECL</name>
<evidence type="ECO:0000256" key="4">
    <source>
        <dbReference type="SAM" id="MobiDB-lite"/>
    </source>
</evidence>